<proteinExistence type="predicted"/>
<dbReference type="EMBL" id="AGCI01000099">
    <property type="protein sequence ID" value="EHM39044.1"/>
    <property type="molecule type" value="Genomic_DNA"/>
</dbReference>
<dbReference type="Proteomes" id="UP000005959">
    <property type="component" value="Unassembled WGS sequence"/>
</dbReference>
<accession>G9YC54</accession>
<dbReference type="AlphaFoldDB" id="G9YC54"/>
<reference evidence="1 2" key="1">
    <citation type="submission" date="2011-08" db="EMBL/GenBank/DDBJ databases">
        <authorList>
            <person name="Weinstock G."/>
            <person name="Sodergren E."/>
            <person name="Clifton S."/>
            <person name="Fulton L."/>
            <person name="Fulton B."/>
            <person name="Courtney L."/>
            <person name="Fronick C."/>
            <person name="Harrison M."/>
            <person name="Strong C."/>
            <person name="Farmer C."/>
            <person name="Delahaunty K."/>
            <person name="Markovic C."/>
            <person name="Hall O."/>
            <person name="Minx P."/>
            <person name="Tomlinson C."/>
            <person name="Mitreva M."/>
            <person name="Hou S."/>
            <person name="Chen J."/>
            <person name="Wollam A."/>
            <person name="Pepin K.H."/>
            <person name="Johnson M."/>
            <person name="Bhonagiri V."/>
            <person name="Zhang X."/>
            <person name="Suruliraj S."/>
            <person name="Warren W."/>
            <person name="Chinwalla A."/>
            <person name="Mardis E.R."/>
            <person name="Wilson R.K."/>
        </authorList>
    </citation>
    <scope>NUCLEOTIDE SEQUENCE [LARGE SCALE GENOMIC DNA]</scope>
    <source>
        <strain evidence="1 2">ATCC 51873</strain>
    </source>
</reference>
<comment type="caution">
    <text evidence="1">The sequence shown here is derived from an EMBL/GenBank/DDBJ whole genome shotgun (WGS) entry which is preliminary data.</text>
</comment>
<evidence type="ECO:0000313" key="2">
    <source>
        <dbReference type="Proteomes" id="UP000005959"/>
    </source>
</evidence>
<gene>
    <name evidence="1" type="ORF">HMPREF0454_04180</name>
</gene>
<organism evidence="1 2">
    <name type="scientific">Hafnia alvei ATCC 51873</name>
    <dbReference type="NCBI Taxonomy" id="1002364"/>
    <lineage>
        <taxon>Bacteria</taxon>
        <taxon>Pseudomonadati</taxon>
        <taxon>Pseudomonadota</taxon>
        <taxon>Gammaproteobacteria</taxon>
        <taxon>Enterobacterales</taxon>
        <taxon>Hafniaceae</taxon>
        <taxon>Hafnia</taxon>
    </lineage>
</organism>
<protein>
    <submittedName>
        <fullName evidence="1">Uncharacterized protein</fullName>
    </submittedName>
</protein>
<dbReference type="HOGENOM" id="CLU_2752188_0_0_6"/>
<evidence type="ECO:0000313" key="1">
    <source>
        <dbReference type="EMBL" id="EHM39044.1"/>
    </source>
</evidence>
<sequence>MTYRSNDIRKMMQRFSLIKTISITLNVPAEHPIQLTKCVTPLKQRINNVISRLRNKIKSCYFCYFFIGNQ</sequence>
<name>G9YC54_HAFAL</name>